<proteinExistence type="predicted"/>
<dbReference type="AlphaFoldDB" id="A0A4R1BNN8"/>
<accession>A0A4R1BNN8</accession>
<keyword evidence="1" id="KW-0808">Transferase</keyword>
<evidence type="ECO:0000313" key="1">
    <source>
        <dbReference type="EMBL" id="TCJ19240.1"/>
    </source>
</evidence>
<dbReference type="Pfam" id="PF13692">
    <property type="entry name" value="Glyco_trans_1_4"/>
    <property type="match status" value="1"/>
</dbReference>
<dbReference type="EMBL" id="SJZI01000002">
    <property type="protein sequence ID" value="TCJ19240.1"/>
    <property type="molecule type" value="Genomic_DNA"/>
</dbReference>
<sequence>MTRIVLAVTNDLTYDQRMQRICSTLAEAGYSVTLVGRHRRGSLPLRERPYAQKRLHCFFERGPLFYAAFNLRLFLYLMFVKSDGFCANDLDTALPCLFAGKLRKKVLFYDAHELFPEMKEVRRRPRLQRFWMWAEALTCAHIPNRYTVAEGIAELFRERQGKDFAVVRNVPQPAPLPGPVTGEAYILYQGAVNEGRGFEWLIPAVRSFELPLVICGDGNFMPQLRALIVREGVGDKVRLTGMLLPEELRRYTAGARIGVNFTEPEGLNQLYCLPNKFFDYVQAGVPQVTNDYPEYQRHNRAHEVALLIPDMNPETIAAAVNRLCSDKALYERLRVNALQARAEWNWAHEAPRLLAVYQKAFADAR</sequence>
<name>A0A4R1BNN8_9BACT</name>
<comment type="caution">
    <text evidence="1">The sequence shown here is derived from an EMBL/GenBank/DDBJ whole genome shotgun (WGS) entry which is preliminary data.</text>
</comment>
<dbReference type="Proteomes" id="UP000295334">
    <property type="component" value="Unassembled WGS sequence"/>
</dbReference>
<dbReference type="PANTHER" id="PTHR12526">
    <property type="entry name" value="GLYCOSYLTRANSFERASE"/>
    <property type="match status" value="1"/>
</dbReference>
<dbReference type="OrthoDB" id="9813214at2"/>
<protein>
    <submittedName>
        <fullName evidence="1">Glycosyltransferase</fullName>
    </submittedName>
</protein>
<dbReference type="RefSeq" id="WP_131446373.1">
    <property type="nucleotide sequence ID" value="NZ_SJZI01000002.1"/>
</dbReference>
<dbReference type="GO" id="GO:0016757">
    <property type="term" value="F:glycosyltransferase activity"/>
    <property type="evidence" value="ECO:0007669"/>
    <property type="project" value="UniProtKB-ARBA"/>
</dbReference>
<evidence type="ECO:0000313" key="2">
    <source>
        <dbReference type="Proteomes" id="UP000295334"/>
    </source>
</evidence>
<keyword evidence="2" id="KW-1185">Reference proteome</keyword>
<dbReference type="CDD" id="cd03801">
    <property type="entry name" value="GT4_PimA-like"/>
    <property type="match status" value="1"/>
</dbReference>
<dbReference type="SUPFAM" id="SSF53756">
    <property type="entry name" value="UDP-Glycosyltransferase/glycogen phosphorylase"/>
    <property type="match status" value="1"/>
</dbReference>
<reference evidence="1 2" key="1">
    <citation type="submission" date="2019-03" db="EMBL/GenBank/DDBJ databases">
        <authorList>
            <person name="Kim M.K.M."/>
        </authorList>
    </citation>
    <scope>NUCLEOTIDE SEQUENCE [LARGE SCALE GENOMIC DNA]</scope>
    <source>
        <strain evidence="1 2">17J68-12</strain>
    </source>
</reference>
<dbReference type="Gene3D" id="3.40.50.2000">
    <property type="entry name" value="Glycogen Phosphorylase B"/>
    <property type="match status" value="1"/>
</dbReference>
<gene>
    <name evidence="1" type="ORF">EPD60_02150</name>
</gene>
<organism evidence="1 2">
    <name type="scientific">Flaviaesturariibacter flavus</name>
    <dbReference type="NCBI Taxonomy" id="2502780"/>
    <lineage>
        <taxon>Bacteria</taxon>
        <taxon>Pseudomonadati</taxon>
        <taxon>Bacteroidota</taxon>
        <taxon>Chitinophagia</taxon>
        <taxon>Chitinophagales</taxon>
        <taxon>Chitinophagaceae</taxon>
        <taxon>Flaviaestuariibacter</taxon>
    </lineage>
</organism>